<reference evidence="2 3" key="1">
    <citation type="submission" date="2016-10" db="EMBL/GenBank/DDBJ databases">
        <authorList>
            <person name="de Groot N.N."/>
        </authorList>
    </citation>
    <scope>NUCLEOTIDE SEQUENCE [LARGE SCALE GENOMIC DNA]</scope>
    <source>
        <strain evidence="2 3">DSM 22012</strain>
    </source>
</reference>
<dbReference type="OrthoDB" id="6057992at2"/>
<accession>A0A1H5WVR6</accession>
<evidence type="ECO:0000313" key="2">
    <source>
        <dbReference type="EMBL" id="SEG03403.1"/>
    </source>
</evidence>
<feature type="transmembrane region" description="Helical" evidence="1">
    <location>
        <begin position="51"/>
        <end position="69"/>
    </location>
</feature>
<dbReference type="Proteomes" id="UP000236745">
    <property type="component" value="Unassembled WGS sequence"/>
</dbReference>
<sequence length="116" mass="13062">MGNMMLLRVYAFPLLFIIGAVVVRLIFGTWLPDRLADSSMLAALAVTIETFNRWAYLALLALGVLSALYQSFNLWQWYHGNAESCDGCGGIVSERSGRYGPYYHCLACGKNRKIYR</sequence>
<feature type="transmembrane region" description="Helical" evidence="1">
    <location>
        <begin position="12"/>
        <end position="31"/>
    </location>
</feature>
<keyword evidence="3" id="KW-1185">Reference proteome</keyword>
<organism evidence="2 3">
    <name type="scientific">Marinobacterium lutimaris</name>
    <dbReference type="NCBI Taxonomy" id="568106"/>
    <lineage>
        <taxon>Bacteria</taxon>
        <taxon>Pseudomonadati</taxon>
        <taxon>Pseudomonadota</taxon>
        <taxon>Gammaproteobacteria</taxon>
        <taxon>Oceanospirillales</taxon>
        <taxon>Oceanospirillaceae</taxon>
        <taxon>Marinobacterium</taxon>
    </lineage>
</organism>
<evidence type="ECO:0000256" key="1">
    <source>
        <dbReference type="SAM" id="Phobius"/>
    </source>
</evidence>
<gene>
    <name evidence="2" type="ORF">SAMN05444390_1011178</name>
</gene>
<evidence type="ECO:0000313" key="3">
    <source>
        <dbReference type="Proteomes" id="UP000236745"/>
    </source>
</evidence>
<protein>
    <submittedName>
        <fullName evidence="2">Uncharacterized protein</fullName>
    </submittedName>
</protein>
<dbReference type="AlphaFoldDB" id="A0A1H5WVR6"/>
<keyword evidence="1" id="KW-0472">Membrane</keyword>
<proteinExistence type="predicted"/>
<name>A0A1H5WVR6_9GAMM</name>
<keyword evidence="1" id="KW-0812">Transmembrane</keyword>
<dbReference type="EMBL" id="FNVQ01000001">
    <property type="protein sequence ID" value="SEG03403.1"/>
    <property type="molecule type" value="Genomic_DNA"/>
</dbReference>
<dbReference type="RefSeq" id="WP_104002101.1">
    <property type="nucleotide sequence ID" value="NZ_FNVQ01000001.1"/>
</dbReference>
<keyword evidence="1" id="KW-1133">Transmembrane helix</keyword>